<dbReference type="AlphaFoldDB" id="A0A2N3XZF2"/>
<name>A0A2N3XZF2_SACSN</name>
<proteinExistence type="predicted"/>
<comment type="caution">
    <text evidence="1">The sequence shown here is derived from an EMBL/GenBank/DDBJ whole genome shotgun (WGS) entry which is preliminary data.</text>
</comment>
<dbReference type="OrthoDB" id="3696095at2"/>
<accession>A0A2N3XZF2</accession>
<keyword evidence="2" id="KW-1185">Reference proteome</keyword>
<dbReference type="EMBL" id="PJNB01000001">
    <property type="protein sequence ID" value="PKW16001.1"/>
    <property type="molecule type" value="Genomic_DNA"/>
</dbReference>
<gene>
    <name evidence="1" type="ORF">A8926_3786</name>
</gene>
<dbReference type="Proteomes" id="UP000233786">
    <property type="component" value="Unassembled WGS sequence"/>
</dbReference>
<dbReference type="RefSeq" id="WP_143539564.1">
    <property type="nucleotide sequence ID" value="NZ_CP061007.1"/>
</dbReference>
<sequence length="87" mass="10088">MSQLTQRSQTTSLASCLLDELDRRAKLAELCMNHALEQQCWDLVQRHHRELLVVRAEIRRRLDALEDFPGHVGSRLDEWTDDTVGTC</sequence>
<organism evidence="1 2">
    <name type="scientific">Saccharopolyspora spinosa</name>
    <dbReference type="NCBI Taxonomy" id="60894"/>
    <lineage>
        <taxon>Bacteria</taxon>
        <taxon>Bacillati</taxon>
        <taxon>Actinomycetota</taxon>
        <taxon>Actinomycetes</taxon>
        <taxon>Pseudonocardiales</taxon>
        <taxon>Pseudonocardiaceae</taxon>
        <taxon>Saccharopolyspora</taxon>
    </lineage>
</organism>
<reference evidence="1" key="1">
    <citation type="submission" date="2017-12" db="EMBL/GenBank/DDBJ databases">
        <title>Sequencing the genomes of 1000 Actinobacteria strains.</title>
        <authorList>
            <person name="Klenk H.-P."/>
        </authorList>
    </citation>
    <scope>NUCLEOTIDE SEQUENCE [LARGE SCALE GENOMIC DNA]</scope>
    <source>
        <strain evidence="1">DSM 44228</strain>
    </source>
</reference>
<evidence type="ECO:0000313" key="2">
    <source>
        <dbReference type="Proteomes" id="UP000233786"/>
    </source>
</evidence>
<evidence type="ECO:0000313" key="1">
    <source>
        <dbReference type="EMBL" id="PKW16001.1"/>
    </source>
</evidence>
<protein>
    <submittedName>
        <fullName evidence="1">Uncharacterized protein</fullName>
    </submittedName>
</protein>